<feature type="compositionally biased region" description="Basic and acidic residues" evidence="7">
    <location>
        <begin position="1787"/>
        <end position="1796"/>
    </location>
</feature>
<feature type="compositionally biased region" description="Polar residues" evidence="7">
    <location>
        <begin position="4234"/>
        <end position="4248"/>
    </location>
</feature>
<feature type="compositionally biased region" description="Basic and acidic residues" evidence="7">
    <location>
        <begin position="1582"/>
        <end position="1593"/>
    </location>
</feature>
<feature type="compositionally biased region" description="Basic and acidic residues" evidence="7">
    <location>
        <begin position="655"/>
        <end position="674"/>
    </location>
</feature>
<keyword evidence="10" id="KW-1185">Reference proteome</keyword>
<feature type="region of interest" description="Disordered" evidence="7">
    <location>
        <begin position="394"/>
        <end position="422"/>
    </location>
</feature>
<feature type="compositionally biased region" description="Polar residues" evidence="7">
    <location>
        <begin position="634"/>
        <end position="651"/>
    </location>
</feature>
<dbReference type="EnsemblMetazoa" id="MDOA003591-RD">
    <property type="protein sequence ID" value="MDOA003591-PD"/>
    <property type="gene ID" value="MDOA003591"/>
</dbReference>
<feature type="compositionally biased region" description="Basic and acidic residues" evidence="7">
    <location>
        <begin position="148"/>
        <end position="183"/>
    </location>
</feature>
<evidence type="ECO:0000256" key="2">
    <source>
        <dbReference type="ARBA" id="ARBA00022737"/>
    </source>
</evidence>
<dbReference type="GO" id="GO:0005634">
    <property type="term" value="C:nucleus"/>
    <property type="evidence" value="ECO:0007669"/>
    <property type="project" value="TreeGrafter"/>
</dbReference>
<dbReference type="PANTHER" id="PTHR24403">
    <property type="entry name" value="ZINC FINGER PROTEIN"/>
    <property type="match status" value="1"/>
</dbReference>
<evidence type="ECO:0000313" key="10">
    <source>
        <dbReference type="Proteomes" id="UP001652621"/>
    </source>
</evidence>
<dbReference type="SMART" id="SM00355">
    <property type="entry name" value="ZnF_C2H2"/>
    <property type="match status" value="19"/>
</dbReference>
<keyword evidence="4" id="KW-0862">Zinc</keyword>
<feature type="region of interest" description="Disordered" evidence="7">
    <location>
        <begin position="2451"/>
        <end position="2474"/>
    </location>
</feature>
<reference evidence="9" key="1">
    <citation type="submission" date="2020-05" db="UniProtKB">
        <authorList>
            <consortium name="EnsemblMetazoa"/>
        </authorList>
    </citation>
    <scope>IDENTIFICATION</scope>
    <source>
        <strain evidence="9">Aabys</strain>
    </source>
</reference>
<proteinExistence type="predicted"/>
<evidence type="ECO:0000256" key="6">
    <source>
        <dbReference type="SAM" id="Coils"/>
    </source>
</evidence>
<feature type="compositionally biased region" description="Acidic residues" evidence="7">
    <location>
        <begin position="3860"/>
        <end position="3873"/>
    </location>
</feature>
<feature type="region of interest" description="Disordered" evidence="7">
    <location>
        <begin position="598"/>
        <end position="722"/>
    </location>
</feature>
<evidence type="ECO:0000256" key="3">
    <source>
        <dbReference type="ARBA" id="ARBA00022771"/>
    </source>
</evidence>
<feature type="region of interest" description="Disordered" evidence="7">
    <location>
        <begin position="3847"/>
        <end position="3875"/>
    </location>
</feature>
<dbReference type="InterPro" id="IPR048385">
    <property type="entry name" value="Med15_central"/>
</dbReference>
<feature type="compositionally biased region" description="Basic and acidic residues" evidence="7">
    <location>
        <begin position="1521"/>
        <end position="1541"/>
    </location>
</feature>
<feature type="compositionally biased region" description="Basic and acidic residues" evidence="7">
    <location>
        <begin position="956"/>
        <end position="968"/>
    </location>
</feature>
<feature type="compositionally biased region" description="Polar residues" evidence="7">
    <location>
        <begin position="2657"/>
        <end position="2673"/>
    </location>
</feature>
<feature type="region of interest" description="Disordered" evidence="7">
    <location>
        <begin position="2650"/>
        <end position="2673"/>
    </location>
</feature>
<feature type="region of interest" description="Disordered" evidence="7">
    <location>
        <begin position="539"/>
        <end position="571"/>
    </location>
</feature>
<dbReference type="GO" id="GO:0008270">
    <property type="term" value="F:zinc ion binding"/>
    <property type="evidence" value="ECO:0007669"/>
    <property type="project" value="UniProtKB-KW"/>
</dbReference>
<feature type="coiled-coil region" evidence="6">
    <location>
        <begin position="1207"/>
        <end position="1238"/>
    </location>
</feature>
<feature type="compositionally biased region" description="Basic residues" evidence="7">
    <location>
        <begin position="1769"/>
        <end position="1786"/>
    </location>
</feature>
<dbReference type="RefSeq" id="XP_011296205.1">
    <property type="nucleotide sequence ID" value="XM_011297903.2"/>
</dbReference>
<protein>
    <submittedName>
        <fullName evidence="11">Uncharacterized protein LOC101894899 isoform X1</fullName>
    </submittedName>
</protein>
<feature type="region of interest" description="Disordered" evidence="7">
    <location>
        <begin position="1643"/>
        <end position="1814"/>
    </location>
</feature>
<dbReference type="VEuPathDB" id="VectorBase:MDOMA2_010633"/>
<feature type="compositionally biased region" description="Polar residues" evidence="7">
    <location>
        <begin position="1421"/>
        <end position="1444"/>
    </location>
</feature>
<evidence type="ECO:0000313" key="9">
    <source>
        <dbReference type="EnsemblMetazoa" id="MDOA003591-PD"/>
    </source>
</evidence>
<feature type="compositionally biased region" description="Basic and acidic residues" evidence="7">
    <location>
        <begin position="220"/>
        <end position="242"/>
    </location>
</feature>
<feature type="compositionally biased region" description="Basic and acidic residues" evidence="7">
    <location>
        <begin position="2171"/>
        <end position="2191"/>
    </location>
</feature>
<dbReference type="Pfam" id="PF21538">
    <property type="entry name" value="Med15_M"/>
    <property type="match status" value="1"/>
</dbReference>
<dbReference type="GO" id="GO:0045944">
    <property type="term" value="P:positive regulation of transcription by RNA polymerase II"/>
    <property type="evidence" value="ECO:0007669"/>
    <property type="project" value="TreeGrafter"/>
</dbReference>
<feature type="compositionally biased region" description="Polar residues" evidence="7">
    <location>
        <begin position="1455"/>
        <end position="1469"/>
    </location>
</feature>
<feature type="compositionally biased region" description="Basic and acidic residues" evidence="7">
    <location>
        <begin position="2451"/>
        <end position="2461"/>
    </location>
</feature>
<feature type="compositionally biased region" description="Polar residues" evidence="7">
    <location>
        <begin position="497"/>
        <end position="523"/>
    </location>
</feature>
<dbReference type="InterPro" id="IPR050688">
    <property type="entry name" value="Zinc_finger/UBP_domain"/>
</dbReference>
<evidence type="ECO:0000256" key="1">
    <source>
        <dbReference type="ARBA" id="ARBA00022723"/>
    </source>
</evidence>
<feature type="region of interest" description="Disordered" evidence="7">
    <location>
        <begin position="1279"/>
        <end position="1477"/>
    </location>
</feature>
<feature type="compositionally biased region" description="Acidic residues" evidence="7">
    <location>
        <begin position="1320"/>
        <end position="1330"/>
    </location>
</feature>
<feature type="region of interest" description="Disordered" evidence="7">
    <location>
        <begin position="2540"/>
        <end position="2565"/>
    </location>
</feature>
<feature type="region of interest" description="Disordered" evidence="7">
    <location>
        <begin position="2040"/>
        <end position="2215"/>
    </location>
</feature>
<dbReference type="EnsemblMetazoa" id="MDOA003591-RE">
    <property type="protein sequence ID" value="MDOA003591-PE"/>
    <property type="gene ID" value="MDOA003591"/>
</dbReference>
<keyword evidence="3 5" id="KW-0863">Zinc-finger</keyword>
<feature type="compositionally biased region" description="Basic and acidic residues" evidence="7">
    <location>
        <begin position="1331"/>
        <end position="1349"/>
    </location>
</feature>
<feature type="domain" description="C2H2-type" evidence="8">
    <location>
        <begin position="3355"/>
        <end position="3382"/>
    </location>
</feature>
<keyword evidence="2" id="KW-0677">Repeat</keyword>
<feature type="region of interest" description="Disordered" evidence="7">
    <location>
        <begin position="493"/>
        <end position="523"/>
    </location>
</feature>
<feature type="compositionally biased region" description="Polar residues" evidence="7">
    <location>
        <begin position="1594"/>
        <end position="1603"/>
    </location>
</feature>
<feature type="region of interest" description="Disordered" evidence="7">
    <location>
        <begin position="4194"/>
        <end position="4282"/>
    </location>
</feature>
<dbReference type="Gene3D" id="3.30.160.60">
    <property type="entry name" value="Classic Zinc Finger"/>
    <property type="match status" value="1"/>
</dbReference>
<gene>
    <name evidence="9" type="primary">101894899</name>
    <name evidence="11" type="synonym">LOC101894899</name>
</gene>
<sequence>MTDAQYEAKFQEMQKYLPFIQKVIEKLKVNNDQRKDNPRKAQLEKMEMLHGLLTNKAKKLKMETLLKCEGVLIKLHTKIEKQSSIFQGEDIANPNKVASKPSTSTSSSSLSSNTSKKNEKVISSAPASPSPDRLTGDNQDIEPVVIPTERRSSQDSLEKVKPALKSSEEKSKEHKSRANDSKIKPHHPAAVKQQPRPLQKQPISRDSPKCVEQQQQQRKLQPEKKDVGQNKSVEVRNNDAKVKSNNSADATTPSLNRLHSVQSTTHGRNSPQISEHRLNRDSHNHSTMKHQQQQQNPPKIPNTPLPSVSQTVKVVITEPLPASIAQRHFPPYHQHRYQQQPPQHHSPPVRNFNNIEIKLSDEKSDEAYNPDESWEKFNEEQRNKSLKNVFKRLGDKIPDDNLPSSSSSSTARTTLPKSSPISIPIKQSASIPEVLKSPPLSAYDINNLFKESGGDAADISEIGSRRPKKMESEETLPMKNSLDFVRQKLAQIAKIGSPQNRECNSPSTESKSNNLPNTNHPVTSGLTQERLALKYNPHPRQERLQSLSSNEGSECSQMSATKIGSNSNDPRIKLKMQVSPSSSTVMPPSGVNVLPAINSNDPRLKRQSSVNTVPIPSLVSSSYGPRNDPRIARQFSSQSNEFHTKRLNVSQPHVAPEENRDSEPEDAYKNDARHSIGSGMAFAGPFSTSEAVINKDPRNSWDMQQRPNAAPPMRRKSLGYREPGIDQIYNANVGHNRDMDRNRISNSGDLSRNCNSAFTPYPYGGVSKSYTMDSSPPPLVPFSHSSLSGSRFTPSINDSKERMRYFESKKSKHHVPRTYREFKEAKERAHALEAAAKERAKALEAADAAKKTSEESQSSTNVKKSDEPTESAQNKISDENSRRDEEKNKNKTVGDKNSKTASEKSSSLKSHDSIPTAPAVKAGESTLDKMYRTQNFNASQFPKATLSFKIPKKKTAEELMKEKEKSQPCKDNNAPVDKNQNTKDNKSFKNSAGQKSKNKFNKSIENEDLVPNAPKEHDEENWDDEMGQEHIPNENSKEKKNATNDEKPANSRDPRCNAQKKKKETDKDQVIEDKNKNVTNEKNKTNEPKDTENENNSIAKKPSDKHTNSRDPRCRPRDIKSTDNEESREEQQNKEKSTEKEADKNTGEAGKQLSNTQKFLEQTSTLSLFSINELMPKRIMQRRCTMVSIGSAPLVDKDSLLKANALMLEDVEQREKLKRQKEEDEKQIQRRNKNLAEMFRKTDDNCTVSTQNIITGKRRTRATINFNETENARKVFKHLQKKDESNTPPSSVAKTSKSRAKAKTVDDAETTMDTSKDGVLDEIDSNEETQEENKAAEKQTAENKEEIAKSKLSLTKAKKPVVRLSSAGNKKCPQVSETSSAKSPLEDELPTTSKNATTTTSTSANDSKIPSSKDEEDHQICTVSSTSAELPNEEQVTNSYSAGSLKQEEADDNEPSSSGSKSNPQTPTPQEDETSRQAFLDEFVQEIIKPNADKTHILSLLEQILSEDKLQIIKSAIESTAKTRTEEEESSIKEDVDEPKKRNITKNKNQRTVKKANKPLKNTVETDDDEEEEEEEEGEGEDHDKGHEEDSPKSSKSGRNTPSIKKKRNELERLNDDIRDMFICEGVLTATGKRMCTLMNNQNNEKAETTNKRFVQPATPSDANENNNKRRSGRLKPPATAVEVAPKQRQPLRRSLRGNTKTAEQNEDDDTETINSNDTSDETESMADETANPETTPTRRKMPVLKPNTPIKLPEEVEVEKLKQDNNGNKRKAANKPCPKSKKLKSKNNEPVKSEDIEASGSEDENEDDEANSSATAAALDVIRNTNVHWHNQSKYTNWCMLCDKRILAKGSSFHYKLTHGECYISRFAPVLAEKYKQGNLCRPMFGVDRGCKAPSWFHRCPFCLLYFNTTIALWLEHFQNHTAEFRYECSKCHWGNNRPPSIKRHIAGKCKAATVVHSVVKLEVPTVIKAYVCHLCNFLQLKRPNLERHYVEQHLLDPKNADLLGYTITMFDCTDVERVSEEEQTRELIAKEEKVIDIEVKEESSNNSEETDDSKKEKEDDSEGNNSEKETVSSEKMEDTTSKDEPSLEHNKVSQAGDDKTEKNNMSKTENVDNGPTLTADLDEKSKEKDISSESITDKTPKHTVETIFEKNTNEDKTTTELLKIVDTSKINKDAEGNSKTPTPEKDETHTPSPLPTTPTSNASTQAKVKVFNKTPSPRTTKVAKVLSPTKVQIVTTPSSSGEMPGRIVASMKMVLDDGPSETSSKRTPSKENDVDPLQSVAEEPIFTPNKPIHKLSEIVSPLKTNESPSTVRIAARKYTLIFDENNPHTLTASPTKGNTSSNFDCEIISEAYEAKEIQDELLSLAAMAAAGEEPEQEICDPMEMQDELLSLAAQAAAQEEASNIQDDNNVSTTSAIEEQPVASTQQCPTKMSEIVSNTIDLIFQSNKRKSDDAVTEGHQDQQNTNKKHCPSATINDKESSVFVASPIAGEKDSSDIKVLASSIVSIDNHAEEQENTKHVAATTSIAERLSQRLKDFENEAKNKAKPPANADVSPKDQKPEEQADIKEKLEEKVNIVESSQSRASPNVTVISDDEWEDIEVTESAPNTNSSNQKSKNKGLFQKFGLFKPNASKSKKHMAPIIFYPKKKPTKEKTVQPHSNSSSPITTGKSMETAATSSPVTQLGFKSVINIMDDLLPDSPCNDPIDLVPELRPLEPLTDLNDISSILDSNLSVMGGEASIQIDESHTCIQDALDFITEQATQGSESSTLPDSLATGAKTPRTKRIENVGYSKKDGAIKFYCLLENCSFLFSSDAMGLENHFLCEHSQMKWKGYCDICQSQCFPNDQEQTIRQEIKHMVDEHANKPQIEANSDSSQGCATTLGVEERPRIKLRRMTGDCLSTSNSESPTHGVSVSTPPTANVEQPNSLLGALLNAKPKPPTKEMPPQPEMPLTEPLLIDDKITNVCSDFLITSVTSAALIEESPLQISSVVSLSEQNADKDAPADSASPLPKISNVCTLSAKSAGNLWAQQIEEERQELMDAAAASLEVSNILANARTPTYQSRQLPSTADSPEPIVVAETVPVAQATTGNFVITQTVSTQYGDDASSAAVGFNISIEASALTNTASANTAENIGPSSQTQSPLVVTESTPPLQLLSIPSVRPSNTPSLTSRQYKCMANGCKFSTRVPVAMSDHLRFHERRNLTARCDYFACGFCMYQASDVEDYMKHCDQYHIIGKGNKPPPGSNDQGSPATTNICDILSRKMETTNAANRNLNSLAAANVNSAAKQKQSDEEYLQKLRSTIEEIVAPTGLPDDKLYRCVVKNCRTQLTEATFHNHIIFHISTLGLSNPNNYIFKCPHCTAQYHRPAGIKAHIKNHARNRYFCYLCEETSANAGQMLKHFSERHWHTLNLFTKELLKAKVVTNPDGTEQIQDSCYYLVYTQELSESEVRTYGEKLILEWQRKKSGSKTHFKSTEIDLLPITPIFQREINCGECEYKTKVRTNMYRHLLMHKQNPNLINNSSGQAVVASVDPVNPVPCLNSNEKFFDKMTNLASSSLIPQSSSLSSAGSKNAYKIPQAFVVESNRFKCGIPDCNYVTISEDIFRSHLSTLHGAVQNYRCPFCQEEICKRGMAVDRVIGHLRFHTSTIYRCDECNYIHYQRYVVERHANEKHATMKVNIIRYDRSAENAEGVMSITPFAGKKYKESIDTNQANLTTSSATTPTTALQTNENTSSASAKSSKGKSWNCDVCKFKASTLTQIQNHCQNAHGQSNPYQCIHCQFGSQQLVQVLHHIDDVHAGKARNVRNIYHRNNNDAAGDAVDTRPLWQRNDPTRIRHIRGILMEDEEESEKHRKSLGLDKVADDEDDEAEDDEEETSHKNFIKGYEFGCQHCQYKCEKFDILYSDHHRNVHSLPIESTKPFMFRLLNRVCCPVCRKFTGNFYEMQVHLLNVHFTRNYYAADISIAETDDNTQRLVCGYCTTFHCSKPDQLMKHFRGKEGHAPQDVNIKNMDHLADILKLGGNETYYQCTLCFQLFGSRVAIVQHAITAHANDEGFSFKELNKEIIYQCPFCHHSSTTEIDLLRHMTDHYGNFKRCTFCLAEQVSFERCMQHCYAEHREEISRFKEIYPLHTLEQFWADMFVIFPNGLVISKKNLKNTKYGDVGIIHRLYEDLYKISQQPPIPRLSIARLVARKSIETHHKPKSGNSSPQYSAAEEANIAAPQPQQPKKIAKRRCTVISTSGHSEDINSGGNRCGVAPKRKPGSVEEHESSSNQSSEFNMPSTTQAMRIKKRRCTIASDNNDKLPTSSASSSSSPSPFPSPQHYATDDELVVSKKSKLSIAPAQHNSPSLDLEPFSYYGIKPESIDLSKIYTKVAIGGINTPLTLDKFRLLFNIDCRLKLTKVQCKKDDNDNNTVPNYLEYKHVKKACPASHKMKFS</sequence>
<feature type="region of interest" description="Disordered" evidence="7">
    <location>
        <begin position="2899"/>
        <end position="2924"/>
    </location>
</feature>
<feature type="compositionally biased region" description="Basic and acidic residues" evidence="7">
    <location>
        <begin position="835"/>
        <end position="854"/>
    </location>
</feature>
<feature type="compositionally biased region" description="Polar residues" evidence="7">
    <location>
        <begin position="243"/>
        <end position="273"/>
    </location>
</feature>
<feature type="compositionally biased region" description="Basic and acidic residues" evidence="7">
    <location>
        <begin position="1063"/>
        <end position="1092"/>
    </location>
</feature>
<feature type="domain" description="C2H2-type" evidence="8">
    <location>
        <begin position="4024"/>
        <end position="4052"/>
    </location>
</feature>
<feature type="compositionally biased region" description="Basic and acidic residues" evidence="7">
    <location>
        <begin position="1027"/>
        <end position="1055"/>
    </location>
</feature>
<dbReference type="KEGG" id="mde:101894899"/>
<feature type="compositionally biased region" description="Acidic residues" evidence="7">
    <location>
        <begin position="1565"/>
        <end position="1581"/>
    </location>
</feature>
<feature type="compositionally biased region" description="Low complexity" evidence="7">
    <location>
        <begin position="4302"/>
        <end position="4312"/>
    </location>
</feature>
<organism evidence="9">
    <name type="scientific">Musca domestica</name>
    <name type="common">House fly</name>
    <dbReference type="NCBI Taxonomy" id="7370"/>
    <lineage>
        <taxon>Eukaryota</taxon>
        <taxon>Metazoa</taxon>
        <taxon>Ecdysozoa</taxon>
        <taxon>Arthropoda</taxon>
        <taxon>Hexapoda</taxon>
        <taxon>Insecta</taxon>
        <taxon>Pterygota</taxon>
        <taxon>Neoptera</taxon>
        <taxon>Endopterygota</taxon>
        <taxon>Diptera</taxon>
        <taxon>Brachycera</taxon>
        <taxon>Muscomorpha</taxon>
        <taxon>Muscoidea</taxon>
        <taxon>Muscidae</taxon>
        <taxon>Musca</taxon>
    </lineage>
</organism>
<accession>A0A1I8MCU1</accession>
<feature type="compositionally biased region" description="Low complexity" evidence="7">
    <location>
        <begin position="1391"/>
        <end position="1408"/>
    </location>
</feature>
<dbReference type="PROSITE" id="PS00028">
    <property type="entry name" value="ZINC_FINGER_C2H2_1"/>
    <property type="match status" value="2"/>
</dbReference>
<dbReference type="PANTHER" id="PTHR24403:SF67">
    <property type="entry name" value="FI01116P-RELATED"/>
    <property type="match status" value="1"/>
</dbReference>
<evidence type="ECO:0000259" key="8">
    <source>
        <dbReference type="PROSITE" id="PS50157"/>
    </source>
</evidence>
<name>A0A1I8MCU1_MUSDO</name>
<feature type="region of interest" description="Disordered" evidence="7">
    <location>
        <begin position="3712"/>
        <end position="3742"/>
    </location>
</feature>
<feature type="region of interest" description="Disordered" evidence="7">
    <location>
        <begin position="92"/>
        <end position="307"/>
    </location>
</feature>
<dbReference type="PROSITE" id="PS50157">
    <property type="entry name" value="ZINC_FINGER_C2H2_2"/>
    <property type="match status" value="2"/>
</dbReference>
<evidence type="ECO:0000256" key="5">
    <source>
        <dbReference type="PROSITE-ProRule" id="PRU00042"/>
    </source>
</evidence>
<feature type="region of interest" description="Disordered" evidence="7">
    <location>
        <begin position="835"/>
        <end position="921"/>
    </location>
</feature>
<dbReference type="EnsemblMetazoa" id="MDOA003591-RC">
    <property type="protein sequence ID" value="MDOA003591-PC"/>
    <property type="gene ID" value="MDOA003591"/>
</dbReference>
<feature type="compositionally biased region" description="Polar residues" evidence="7">
    <location>
        <begin position="2578"/>
        <end position="2591"/>
    </location>
</feature>
<feature type="region of interest" description="Disordered" evidence="7">
    <location>
        <begin position="956"/>
        <end position="1158"/>
    </location>
</feature>
<feature type="compositionally biased region" description="Basic and acidic residues" evidence="7">
    <location>
        <begin position="274"/>
        <end position="284"/>
    </location>
</feature>
<feature type="region of interest" description="Disordered" evidence="7">
    <location>
        <begin position="455"/>
        <end position="476"/>
    </location>
</feature>
<feature type="region of interest" description="Disordered" evidence="7">
    <location>
        <begin position="360"/>
        <end position="380"/>
    </location>
</feature>
<feature type="compositionally biased region" description="Basic and acidic residues" evidence="7">
    <location>
        <begin position="1753"/>
        <end position="1764"/>
    </location>
</feature>
<feature type="compositionally biased region" description="Low complexity" evidence="7">
    <location>
        <begin position="99"/>
        <end position="115"/>
    </location>
</feature>
<feature type="compositionally biased region" description="Basic and acidic residues" evidence="7">
    <location>
        <begin position="2123"/>
        <end position="2160"/>
    </location>
</feature>
<reference evidence="11" key="2">
    <citation type="submission" date="2025-04" db="UniProtKB">
        <authorList>
            <consortium name="RefSeq"/>
        </authorList>
    </citation>
    <scope>IDENTIFICATION</scope>
    <source>
        <strain evidence="11">Aabys</strain>
    </source>
</reference>
<feature type="compositionally biased region" description="Polar residues" evidence="7">
    <location>
        <begin position="598"/>
        <end position="624"/>
    </location>
</feature>
<feature type="region of interest" description="Disordered" evidence="7">
    <location>
        <begin position="4295"/>
        <end position="4321"/>
    </location>
</feature>
<evidence type="ECO:0000256" key="4">
    <source>
        <dbReference type="ARBA" id="ARBA00022833"/>
    </source>
</evidence>
<feature type="region of interest" description="Disordered" evidence="7">
    <location>
        <begin position="1518"/>
        <end position="1612"/>
    </location>
</feature>
<dbReference type="VEuPathDB" id="VectorBase:MDOA003591"/>
<feature type="compositionally biased region" description="Polar residues" evidence="7">
    <location>
        <begin position="2107"/>
        <end position="2118"/>
    </location>
</feature>
<feature type="compositionally biased region" description="Polar residues" evidence="7">
    <location>
        <begin position="544"/>
        <end position="569"/>
    </location>
</feature>
<keyword evidence="6" id="KW-0175">Coiled coil</keyword>
<dbReference type="InterPro" id="IPR013087">
    <property type="entry name" value="Znf_C2H2_type"/>
</dbReference>
<dbReference type="GeneID" id="101894899"/>
<feature type="compositionally biased region" description="Basic and acidic residues" evidence="7">
    <location>
        <begin position="1101"/>
        <end position="1146"/>
    </location>
</feature>
<dbReference type="OrthoDB" id="4737882at2759"/>
<evidence type="ECO:0000313" key="11">
    <source>
        <dbReference type="RefSeq" id="XP_011296205.1"/>
    </source>
</evidence>
<evidence type="ECO:0000256" key="7">
    <source>
        <dbReference type="SAM" id="MobiDB-lite"/>
    </source>
</evidence>
<feature type="region of interest" description="Disordered" evidence="7">
    <location>
        <begin position="2258"/>
        <end position="2277"/>
    </location>
</feature>
<feature type="compositionally biased region" description="Basic and acidic residues" evidence="7">
    <location>
        <begin position="2555"/>
        <end position="2565"/>
    </location>
</feature>
<dbReference type="Proteomes" id="UP001652621">
    <property type="component" value="Unplaced"/>
</dbReference>
<feature type="compositionally biased region" description="Basic residues" evidence="7">
    <location>
        <begin position="1542"/>
        <end position="1558"/>
    </location>
</feature>
<feature type="region of interest" description="Disordered" evidence="7">
    <location>
        <begin position="2578"/>
        <end position="2597"/>
    </location>
</feature>
<feature type="compositionally biased region" description="Basic and acidic residues" evidence="7">
    <location>
        <begin position="2067"/>
        <end position="2106"/>
    </location>
</feature>
<feature type="compositionally biased region" description="Basic and acidic residues" evidence="7">
    <location>
        <begin position="876"/>
        <end position="902"/>
    </location>
</feature>
<keyword evidence="1" id="KW-0479">Metal-binding</keyword>
<feature type="compositionally biased region" description="Acidic residues" evidence="7">
    <location>
        <begin position="1797"/>
        <end position="1811"/>
    </location>
</feature>
<dbReference type="EnsemblMetazoa" id="MDOA003591-RF">
    <property type="protein sequence ID" value="MDOA003591-PF"/>
    <property type="gene ID" value="MDOA003591"/>
</dbReference>